<protein>
    <recommendedName>
        <fullName evidence="3">YcxB-like protein domain-containing protein</fullName>
    </recommendedName>
</protein>
<evidence type="ECO:0000313" key="2">
    <source>
        <dbReference type="EMBL" id="MPM85080.1"/>
    </source>
</evidence>
<keyword evidence="1" id="KW-0472">Membrane</keyword>
<keyword evidence="1" id="KW-1133">Transmembrane helix</keyword>
<accession>A0A645D6D4</accession>
<organism evidence="2">
    <name type="scientific">bioreactor metagenome</name>
    <dbReference type="NCBI Taxonomy" id="1076179"/>
    <lineage>
        <taxon>unclassified sequences</taxon>
        <taxon>metagenomes</taxon>
        <taxon>ecological metagenomes</taxon>
    </lineage>
</organism>
<comment type="caution">
    <text evidence="2">The sequence shown here is derived from an EMBL/GenBank/DDBJ whole genome shotgun (WGS) entry which is preliminary data.</text>
</comment>
<gene>
    <name evidence="2" type="ORF">SDC9_132157</name>
</gene>
<name>A0A645D6D4_9ZZZZ</name>
<feature type="transmembrane region" description="Helical" evidence="1">
    <location>
        <begin position="20"/>
        <end position="44"/>
    </location>
</feature>
<evidence type="ECO:0000256" key="1">
    <source>
        <dbReference type="SAM" id="Phobius"/>
    </source>
</evidence>
<proteinExistence type="predicted"/>
<keyword evidence="1" id="KW-0812">Transmembrane</keyword>
<dbReference type="EMBL" id="VSSQ01033474">
    <property type="protein sequence ID" value="MPM85080.1"/>
    <property type="molecule type" value="Genomic_DNA"/>
</dbReference>
<reference evidence="2" key="1">
    <citation type="submission" date="2019-08" db="EMBL/GenBank/DDBJ databases">
        <authorList>
            <person name="Kucharzyk K."/>
            <person name="Murdoch R.W."/>
            <person name="Higgins S."/>
            <person name="Loffler F."/>
        </authorList>
    </citation>
    <scope>NUCLEOTIDE SEQUENCE</scope>
</reference>
<feature type="transmembrane region" description="Helical" evidence="1">
    <location>
        <begin position="50"/>
        <end position="71"/>
    </location>
</feature>
<dbReference type="AlphaFoldDB" id="A0A645D6D4"/>
<evidence type="ECO:0008006" key="3">
    <source>
        <dbReference type="Google" id="ProtNLM"/>
    </source>
</evidence>
<sequence length="165" mass="19220">MYVYTIENMTETAKYSLRKIYKVILIIVAVMWAIVAGLNILFIGFTAQDIIMLAAGLFFLFWVAYLPRVAAKKAYKRNMVLYKAQPSIVVDFFDDRLELQNEISEEHFSFSYDQIIKIKNTKNLYLFTLPQRIIIMVQKQSFVAGQLVDFVPFLKQKCPRAAKKL</sequence>